<evidence type="ECO:0000256" key="2">
    <source>
        <dbReference type="SAM" id="Phobius"/>
    </source>
</evidence>
<evidence type="ECO:0000313" key="4">
    <source>
        <dbReference type="Proteomes" id="UP000218231"/>
    </source>
</evidence>
<reference evidence="3 4" key="1">
    <citation type="journal article" date="2017" name="Curr. Biol.">
        <title>Genome architecture and evolution of a unichromosomal asexual nematode.</title>
        <authorList>
            <person name="Fradin H."/>
            <person name="Zegar C."/>
            <person name="Gutwein M."/>
            <person name="Lucas J."/>
            <person name="Kovtun M."/>
            <person name="Corcoran D."/>
            <person name="Baugh L.R."/>
            <person name="Kiontke K."/>
            <person name="Gunsalus K."/>
            <person name="Fitch D.H."/>
            <person name="Piano F."/>
        </authorList>
    </citation>
    <scope>NUCLEOTIDE SEQUENCE [LARGE SCALE GENOMIC DNA]</scope>
    <source>
        <strain evidence="3">PF1309</strain>
    </source>
</reference>
<dbReference type="Proteomes" id="UP000218231">
    <property type="component" value="Unassembled WGS sequence"/>
</dbReference>
<accession>A0A2A2JAE2</accession>
<gene>
    <name evidence="3" type="ORF">WR25_10821</name>
</gene>
<keyword evidence="2" id="KW-1133">Transmembrane helix</keyword>
<dbReference type="OrthoDB" id="5867569at2759"/>
<feature type="transmembrane region" description="Helical" evidence="2">
    <location>
        <begin position="211"/>
        <end position="237"/>
    </location>
</feature>
<feature type="region of interest" description="Disordered" evidence="1">
    <location>
        <begin position="255"/>
        <end position="295"/>
    </location>
</feature>
<organism evidence="3 4">
    <name type="scientific">Diploscapter pachys</name>
    <dbReference type="NCBI Taxonomy" id="2018661"/>
    <lineage>
        <taxon>Eukaryota</taxon>
        <taxon>Metazoa</taxon>
        <taxon>Ecdysozoa</taxon>
        <taxon>Nematoda</taxon>
        <taxon>Chromadorea</taxon>
        <taxon>Rhabditida</taxon>
        <taxon>Rhabditina</taxon>
        <taxon>Rhabditomorpha</taxon>
        <taxon>Rhabditoidea</taxon>
        <taxon>Rhabditidae</taxon>
        <taxon>Diploscapter</taxon>
    </lineage>
</organism>
<keyword evidence="4" id="KW-1185">Reference proteome</keyword>
<sequence length="295" mass="32908">MSSVKMEDFVSLLAQLSSTDVRRFRAAVKCPSPMNCLNVTLRPPFLESHLSNSYTIQSISRVVNQKILKASSSSQAIISSFNYTVVQRNLTGDGHARKVIMDIESLYQAVVGDNSSHLETKWAESIASTLRIDIRRIKKPSVARGIIYNFTVTLPFEEEPALSAEEITLMLLESTKYGELTLLGEKGQPVNISPLTYDNLVELQVIKETNALVIVLSIVISTTLVIFLLFLSGAVLVKIRTDRVIEEQRSRALLGANPPPSFSESTSQSHSQSPSQYPHEVVANQRHRNHQTRHY</sequence>
<comment type="caution">
    <text evidence="3">The sequence shown here is derived from an EMBL/GenBank/DDBJ whole genome shotgun (WGS) entry which is preliminary data.</text>
</comment>
<feature type="compositionally biased region" description="Low complexity" evidence="1">
    <location>
        <begin position="262"/>
        <end position="278"/>
    </location>
</feature>
<dbReference type="EMBL" id="LIAE01010558">
    <property type="protein sequence ID" value="PAV58738.1"/>
    <property type="molecule type" value="Genomic_DNA"/>
</dbReference>
<feature type="compositionally biased region" description="Basic residues" evidence="1">
    <location>
        <begin position="285"/>
        <end position="295"/>
    </location>
</feature>
<evidence type="ECO:0008006" key="5">
    <source>
        <dbReference type="Google" id="ProtNLM"/>
    </source>
</evidence>
<name>A0A2A2JAE2_9BILA</name>
<proteinExistence type="predicted"/>
<dbReference type="AlphaFoldDB" id="A0A2A2JAE2"/>
<evidence type="ECO:0000313" key="3">
    <source>
        <dbReference type="EMBL" id="PAV58738.1"/>
    </source>
</evidence>
<keyword evidence="2" id="KW-0812">Transmembrane</keyword>
<evidence type="ECO:0000256" key="1">
    <source>
        <dbReference type="SAM" id="MobiDB-lite"/>
    </source>
</evidence>
<protein>
    <recommendedName>
        <fullName evidence="5">SEA domain-containing protein</fullName>
    </recommendedName>
</protein>
<keyword evidence="2" id="KW-0472">Membrane</keyword>